<dbReference type="Proteomes" id="UP000887565">
    <property type="component" value="Unplaced"/>
</dbReference>
<organism evidence="1 2">
    <name type="scientific">Romanomermis culicivorax</name>
    <name type="common">Nematode worm</name>
    <dbReference type="NCBI Taxonomy" id="13658"/>
    <lineage>
        <taxon>Eukaryota</taxon>
        <taxon>Metazoa</taxon>
        <taxon>Ecdysozoa</taxon>
        <taxon>Nematoda</taxon>
        <taxon>Enoplea</taxon>
        <taxon>Dorylaimia</taxon>
        <taxon>Mermithida</taxon>
        <taxon>Mermithoidea</taxon>
        <taxon>Mermithidae</taxon>
        <taxon>Romanomermis</taxon>
    </lineage>
</organism>
<protein>
    <submittedName>
        <fullName evidence="2">Uncharacterized protein</fullName>
    </submittedName>
</protein>
<evidence type="ECO:0000313" key="1">
    <source>
        <dbReference type="Proteomes" id="UP000887565"/>
    </source>
</evidence>
<evidence type="ECO:0000313" key="2">
    <source>
        <dbReference type="WBParaSite" id="nRc.2.0.1.t15380-RA"/>
    </source>
</evidence>
<keyword evidence="1" id="KW-1185">Reference proteome</keyword>
<dbReference type="AlphaFoldDB" id="A0A915INJ6"/>
<name>A0A915INJ6_ROMCU</name>
<reference evidence="2" key="1">
    <citation type="submission" date="2022-11" db="UniProtKB">
        <authorList>
            <consortium name="WormBaseParasite"/>
        </authorList>
    </citation>
    <scope>IDENTIFICATION</scope>
</reference>
<dbReference type="WBParaSite" id="nRc.2.0.1.t15380-RA">
    <property type="protein sequence ID" value="nRc.2.0.1.t15380-RA"/>
    <property type="gene ID" value="nRc.2.0.1.g15380"/>
</dbReference>
<proteinExistence type="predicted"/>
<accession>A0A915INJ6</accession>
<sequence>MSIVLNDMPPSTMKMLPVVYDALSDAKNKMACDVSRVVPYLMSGTRTFNVTSLKSDMPGL</sequence>